<sequence length="97" mass="10662">GCIAELSPEEEQALLKPGINDFSVMYSCRKKCSQLWLGPAAYINHDCRANCKFVAAGLSSAYIHVLRPIDVGNEITCCYGSDFFGDNNSLCECRSCE</sequence>
<evidence type="ECO:0000313" key="2">
    <source>
        <dbReference type="EMBL" id="CAF4449334.1"/>
    </source>
</evidence>
<dbReference type="Pfam" id="PF00856">
    <property type="entry name" value="SET"/>
    <property type="match status" value="1"/>
</dbReference>
<feature type="non-terminal residue" evidence="2">
    <location>
        <position position="97"/>
    </location>
</feature>
<protein>
    <recommendedName>
        <fullName evidence="1">SET domain-containing protein</fullName>
    </recommendedName>
</protein>
<dbReference type="InterPro" id="IPR001214">
    <property type="entry name" value="SET_dom"/>
</dbReference>
<dbReference type="GO" id="GO:0042799">
    <property type="term" value="F:histone H4K20 methyltransferase activity"/>
    <property type="evidence" value="ECO:0007669"/>
    <property type="project" value="TreeGrafter"/>
</dbReference>
<dbReference type="PANTHER" id="PTHR12977">
    <property type="entry name" value="SUPPRESSOR OF VARIEGATION 4-20-RELATED"/>
    <property type="match status" value="1"/>
</dbReference>
<dbReference type="PANTHER" id="PTHR12977:SF4">
    <property type="entry name" value="HISTONE-LYSINE N-METHYLTRANSFERASE KMT5B"/>
    <property type="match status" value="1"/>
</dbReference>
<reference evidence="2" key="1">
    <citation type="submission" date="2021-02" db="EMBL/GenBank/DDBJ databases">
        <authorList>
            <person name="Nowell W R."/>
        </authorList>
    </citation>
    <scope>NUCLEOTIDE SEQUENCE</scope>
</reference>
<evidence type="ECO:0000313" key="3">
    <source>
        <dbReference type="Proteomes" id="UP000663844"/>
    </source>
</evidence>
<proteinExistence type="predicted"/>
<organism evidence="2 3">
    <name type="scientific">Adineta steineri</name>
    <dbReference type="NCBI Taxonomy" id="433720"/>
    <lineage>
        <taxon>Eukaryota</taxon>
        <taxon>Metazoa</taxon>
        <taxon>Spiralia</taxon>
        <taxon>Gnathifera</taxon>
        <taxon>Rotifera</taxon>
        <taxon>Eurotatoria</taxon>
        <taxon>Bdelloidea</taxon>
        <taxon>Adinetida</taxon>
        <taxon>Adinetidae</taxon>
        <taxon>Adineta</taxon>
    </lineage>
</organism>
<comment type="caution">
    <text evidence="2">The sequence shown here is derived from an EMBL/GenBank/DDBJ whole genome shotgun (WGS) entry which is preliminary data.</text>
</comment>
<dbReference type="EMBL" id="CAJOAZ010032675">
    <property type="protein sequence ID" value="CAF4449334.1"/>
    <property type="molecule type" value="Genomic_DNA"/>
</dbReference>
<feature type="domain" description="SET" evidence="1">
    <location>
        <begin position="33"/>
        <end position="80"/>
    </location>
</feature>
<name>A0A820S8R2_9BILA</name>
<dbReference type="AlphaFoldDB" id="A0A820S8R2"/>
<feature type="non-terminal residue" evidence="2">
    <location>
        <position position="1"/>
    </location>
</feature>
<dbReference type="Gene3D" id="2.170.270.10">
    <property type="entry name" value="SET domain"/>
    <property type="match status" value="1"/>
</dbReference>
<dbReference type="SUPFAM" id="SSF82199">
    <property type="entry name" value="SET domain"/>
    <property type="match status" value="1"/>
</dbReference>
<dbReference type="Proteomes" id="UP000663844">
    <property type="component" value="Unassembled WGS sequence"/>
</dbReference>
<evidence type="ECO:0000259" key="1">
    <source>
        <dbReference type="Pfam" id="PF00856"/>
    </source>
</evidence>
<accession>A0A820S8R2</accession>
<dbReference type="InterPro" id="IPR039977">
    <property type="entry name" value="Suv4-20/Set9"/>
</dbReference>
<dbReference type="InterPro" id="IPR046341">
    <property type="entry name" value="SET_dom_sf"/>
</dbReference>
<gene>
    <name evidence="2" type="ORF">OXD698_LOCUS54300</name>
</gene>
<dbReference type="GO" id="GO:0005634">
    <property type="term" value="C:nucleus"/>
    <property type="evidence" value="ECO:0007669"/>
    <property type="project" value="TreeGrafter"/>
</dbReference>